<keyword evidence="7" id="KW-0472">Membrane</keyword>
<feature type="domain" description="Peptidase S8/S53" evidence="8">
    <location>
        <begin position="163"/>
        <end position="411"/>
    </location>
</feature>
<dbReference type="PROSITE" id="PS51892">
    <property type="entry name" value="SUBTILASE"/>
    <property type="match status" value="1"/>
</dbReference>
<keyword evidence="10" id="KW-1185">Reference proteome</keyword>
<evidence type="ECO:0000256" key="3">
    <source>
        <dbReference type="ARBA" id="ARBA00022801"/>
    </source>
</evidence>
<comment type="similarity">
    <text evidence="1 5">Belongs to the peptidase S8 family.</text>
</comment>
<dbReference type="InterPro" id="IPR015500">
    <property type="entry name" value="Peptidase_S8_subtilisin-rel"/>
</dbReference>
<gene>
    <name evidence="9" type="ORF">F8566_19370</name>
</gene>
<keyword evidence="7" id="KW-1133">Transmembrane helix</keyword>
<dbReference type="Proteomes" id="UP000468735">
    <property type="component" value="Unassembled WGS sequence"/>
</dbReference>
<evidence type="ECO:0000256" key="6">
    <source>
        <dbReference type="SAM" id="MobiDB-lite"/>
    </source>
</evidence>
<protein>
    <submittedName>
        <fullName evidence="9">S8 family serine peptidase</fullName>
    </submittedName>
</protein>
<dbReference type="InterPro" id="IPR000209">
    <property type="entry name" value="Peptidase_S8/S53_dom"/>
</dbReference>
<dbReference type="PANTHER" id="PTHR43806">
    <property type="entry name" value="PEPTIDASE S8"/>
    <property type="match status" value="1"/>
</dbReference>
<proteinExistence type="inferred from homology"/>
<evidence type="ECO:0000256" key="7">
    <source>
        <dbReference type="SAM" id="Phobius"/>
    </source>
</evidence>
<evidence type="ECO:0000256" key="5">
    <source>
        <dbReference type="PROSITE-ProRule" id="PRU01240"/>
    </source>
</evidence>
<feature type="compositionally biased region" description="Gly residues" evidence="6">
    <location>
        <begin position="749"/>
        <end position="766"/>
    </location>
</feature>
<feature type="active site" description="Charge relay system" evidence="5">
    <location>
        <position position="205"/>
    </location>
</feature>
<evidence type="ECO:0000256" key="1">
    <source>
        <dbReference type="ARBA" id="ARBA00011073"/>
    </source>
</evidence>
<evidence type="ECO:0000256" key="2">
    <source>
        <dbReference type="ARBA" id="ARBA00022670"/>
    </source>
</evidence>
<dbReference type="SUPFAM" id="SSF52743">
    <property type="entry name" value="Subtilisin-like"/>
    <property type="match status" value="1"/>
</dbReference>
<dbReference type="InterPro" id="IPR050131">
    <property type="entry name" value="Peptidase_S8_subtilisin-like"/>
</dbReference>
<organism evidence="9 10">
    <name type="scientific">Actinomadura rudentiformis</name>
    <dbReference type="NCBI Taxonomy" id="359158"/>
    <lineage>
        <taxon>Bacteria</taxon>
        <taxon>Bacillati</taxon>
        <taxon>Actinomycetota</taxon>
        <taxon>Actinomycetes</taxon>
        <taxon>Streptosporangiales</taxon>
        <taxon>Thermomonosporaceae</taxon>
        <taxon>Actinomadura</taxon>
    </lineage>
</organism>
<keyword evidence="7" id="KW-0812">Transmembrane</keyword>
<feature type="compositionally biased region" description="Low complexity" evidence="6">
    <location>
        <begin position="109"/>
        <end position="121"/>
    </location>
</feature>
<feature type="region of interest" description="Disordered" evidence="6">
    <location>
        <begin position="39"/>
        <end position="67"/>
    </location>
</feature>
<evidence type="ECO:0000313" key="9">
    <source>
        <dbReference type="EMBL" id="KAB2348029.1"/>
    </source>
</evidence>
<feature type="transmembrane region" description="Helical" evidence="7">
    <location>
        <begin position="471"/>
        <end position="491"/>
    </location>
</feature>
<feature type="active site" description="Charge relay system" evidence="5">
    <location>
        <position position="170"/>
    </location>
</feature>
<keyword evidence="3 5" id="KW-0378">Hydrolase</keyword>
<dbReference type="PANTHER" id="PTHR43806:SF11">
    <property type="entry name" value="CEREVISIN-RELATED"/>
    <property type="match status" value="1"/>
</dbReference>
<keyword evidence="4 5" id="KW-0720">Serine protease</keyword>
<dbReference type="Pfam" id="PF00082">
    <property type="entry name" value="Peptidase_S8"/>
    <property type="match status" value="1"/>
</dbReference>
<feature type="compositionally biased region" description="Gly residues" evidence="6">
    <location>
        <begin position="707"/>
        <end position="720"/>
    </location>
</feature>
<comment type="caution">
    <text evidence="9">The sequence shown here is derived from an EMBL/GenBank/DDBJ whole genome shotgun (WGS) entry which is preliminary data.</text>
</comment>
<dbReference type="PRINTS" id="PR00723">
    <property type="entry name" value="SUBTILISIN"/>
</dbReference>
<feature type="compositionally biased region" description="Basic and acidic residues" evidence="6">
    <location>
        <begin position="675"/>
        <end position="689"/>
    </location>
</feature>
<feature type="region of interest" description="Disordered" evidence="6">
    <location>
        <begin position="98"/>
        <end position="121"/>
    </location>
</feature>
<keyword evidence="2 5" id="KW-0645">Protease</keyword>
<dbReference type="OrthoDB" id="3530033at2"/>
<feature type="region of interest" description="Disordered" evidence="6">
    <location>
        <begin position="440"/>
        <end position="465"/>
    </location>
</feature>
<dbReference type="CDD" id="cd12087">
    <property type="entry name" value="TM_EGFR-like"/>
    <property type="match status" value="1"/>
</dbReference>
<dbReference type="GO" id="GO:0004252">
    <property type="term" value="F:serine-type endopeptidase activity"/>
    <property type="evidence" value="ECO:0007669"/>
    <property type="project" value="UniProtKB-UniRule"/>
</dbReference>
<dbReference type="InterPro" id="IPR023827">
    <property type="entry name" value="Peptidase_S8_Asp-AS"/>
</dbReference>
<reference evidence="9 10" key="1">
    <citation type="submission" date="2019-09" db="EMBL/GenBank/DDBJ databases">
        <title>Actinomadura physcomitrii sp. nov., a novel actinomycete isolated from moss [Physcomitrium sphaericum (Ludw) Fuernr].</title>
        <authorList>
            <person name="Zhuang X."/>
            <person name="Liu C."/>
        </authorList>
    </citation>
    <scope>NUCLEOTIDE SEQUENCE [LARGE SCALE GENOMIC DNA]</scope>
    <source>
        <strain evidence="9 10">HMC1</strain>
    </source>
</reference>
<dbReference type="Gene3D" id="3.40.50.200">
    <property type="entry name" value="Peptidase S8/S53 domain"/>
    <property type="match status" value="1"/>
</dbReference>
<dbReference type="EMBL" id="WBMT01000008">
    <property type="protein sequence ID" value="KAB2348029.1"/>
    <property type="molecule type" value="Genomic_DNA"/>
</dbReference>
<name>A0A6H9YW37_9ACTN</name>
<dbReference type="PROSITE" id="PS00136">
    <property type="entry name" value="SUBTILASE_ASP"/>
    <property type="match status" value="1"/>
</dbReference>
<feature type="transmembrane region" description="Helical" evidence="7">
    <location>
        <begin position="70"/>
        <end position="93"/>
    </location>
</feature>
<evidence type="ECO:0000256" key="4">
    <source>
        <dbReference type="ARBA" id="ARBA00022825"/>
    </source>
</evidence>
<accession>A0A6H9YW37</accession>
<feature type="region of interest" description="Disordered" evidence="6">
    <location>
        <begin position="501"/>
        <end position="871"/>
    </location>
</feature>
<sequence length="871" mass="91061">MRPRAPRARWGGMRGCAHGGGGCRRASCSRGFPPVVGCTSRPRPTPGGGSVGVSHAGRRRSRGTRPVGHFGVRATASLTALTLAAAVAVPMALAPDGSAERQAGQSDHAGQPGQAGVAGQARVAARGAVTGVTRSAPDQIRQREWHLDAMHIPRAWKWSKGLGVTVAVLDTGVDKRHPDLVGRVTSGPDLTGGTRRPGGKYWGLHGTSMASIIAGHGNGPGYQRGVIGVAPQSRILSIRVTWENDDPLRGNGGTSGRNRDAVAQGIRYAVDHGAEVINMSLGGGRLFYDGDKTEEEAVRYALSKGVVLIASAGNDGAGSNRRNYPAAYDGVIAVGALDHRGRVWKDSNRRSYVAVCAPGVEIVSADASNGYVVGTGTSPSSAIAAGVAALVRARYPKLTPDEIRQALIQGSVPRQQASGSTNCPGTLDAARTLLAANKINKSANGPGATPKSAEKSSPVAAEPEEEGTGTLVMAVVAGGAVLVIVGLVLGWRQRRRPDEDFEEDDYLRHSGSGRPREPVGAMTGGGPSNGPDVAPVNVPLWQSSEVFPGGMPSASPESAARMGRSHASPSPEAPTSREQTDRPLWPPRTGAAEGQERAYGPGTGHRQESPYSAGSAPRQERPYGSGNGDERERPYGSASGFRQESQPHDLERGFGSARPPRRLEREYGGLGGGQDVERGDELERGYGEKRGRRHKPDSDEDRTPELGGRGPATGQNGGPGTADEKPPFSLGDLRPYHPGEPAVSDNGRGQNGSNGLGALNGFGGSASNGHGLNGHALDEPTTPNHLPDFDSVPREEDAEGPTDALPLPPADDFSDELPTAAFPAVPPADLDDDDQYGARFPEPGSSSEDQPGGRSTRRRPEDDDDYRPPWW</sequence>
<evidence type="ECO:0000259" key="8">
    <source>
        <dbReference type="Pfam" id="PF00082"/>
    </source>
</evidence>
<dbReference type="AlphaFoldDB" id="A0A6H9YW37"/>
<dbReference type="InterPro" id="IPR036852">
    <property type="entry name" value="Peptidase_S8/S53_dom_sf"/>
</dbReference>
<dbReference type="GO" id="GO:0006508">
    <property type="term" value="P:proteolysis"/>
    <property type="evidence" value="ECO:0007669"/>
    <property type="project" value="UniProtKB-KW"/>
</dbReference>
<evidence type="ECO:0000313" key="10">
    <source>
        <dbReference type="Proteomes" id="UP000468735"/>
    </source>
</evidence>
<feature type="active site" description="Charge relay system" evidence="5">
    <location>
        <position position="378"/>
    </location>
</feature>